<dbReference type="Pfam" id="PF20628">
    <property type="entry name" value="Dyp_perox_C"/>
    <property type="match status" value="1"/>
</dbReference>
<feature type="chain" id="PRO_5044953878" description="Deferrochelatase" evidence="13">
    <location>
        <begin position="28"/>
        <end position="420"/>
    </location>
</feature>
<evidence type="ECO:0000256" key="6">
    <source>
        <dbReference type="ARBA" id="ARBA00023002"/>
    </source>
</evidence>
<accession>A0ABN2GYL2</accession>
<dbReference type="InterPro" id="IPR006314">
    <property type="entry name" value="Dyp_peroxidase"/>
</dbReference>
<keyword evidence="8" id="KW-0456">Lyase</keyword>
<feature type="domain" description="Dyp-type peroxidase N-terminal" evidence="14">
    <location>
        <begin position="59"/>
        <end position="210"/>
    </location>
</feature>
<comment type="function">
    <text evidence="13">Involved in the recovery of exogenous heme iron. Extracts iron from heme while preserving the protoporphyrin ring intact.</text>
</comment>
<dbReference type="EC" id="1.11.1.-" evidence="13"/>
<comment type="subcellular location">
    <subcellularLocation>
        <location evidence="1">Cell envelope</location>
    </subcellularLocation>
</comment>
<reference evidence="16 17" key="1">
    <citation type="journal article" date="2019" name="Int. J. Syst. Evol. Microbiol.">
        <title>The Global Catalogue of Microorganisms (GCM) 10K type strain sequencing project: providing services to taxonomists for standard genome sequencing and annotation.</title>
        <authorList>
            <consortium name="The Broad Institute Genomics Platform"/>
            <consortium name="The Broad Institute Genome Sequencing Center for Infectious Disease"/>
            <person name="Wu L."/>
            <person name="Ma J."/>
        </authorList>
    </citation>
    <scope>NUCLEOTIDE SEQUENCE [LARGE SCALE GENOMIC DNA]</scope>
    <source>
        <strain evidence="16 17">JCM 14718</strain>
    </source>
</reference>
<evidence type="ECO:0000256" key="8">
    <source>
        <dbReference type="ARBA" id="ARBA00023239"/>
    </source>
</evidence>
<dbReference type="GO" id="GO:0004601">
    <property type="term" value="F:peroxidase activity"/>
    <property type="evidence" value="ECO:0007669"/>
    <property type="project" value="UniProtKB-KW"/>
</dbReference>
<evidence type="ECO:0000256" key="12">
    <source>
        <dbReference type="ARBA" id="ARBA00048856"/>
    </source>
</evidence>
<feature type="domain" description="Dyp-type peroxidase C-terminal" evidence="15">
    <location>
        <begin position="220"/>
        <end position="402"/>
    </location>
</feature>
<comment type="caution">
    <text evidence="16">The sequence shown here is derived from an EMBL/GenBank/DDBJ whole genome shotgun (WGS) entry which is preliminary data.</text>
</comment>
<dbReference type="RefSeq" id="WP_344310807.1">
    <property type="nucleotide sequence ID" value="NZ_BAAANY010000009.1"/>
</dbReference>
<evidence type="ECO:0000256" key="7">
    <source>
        <dbReference type="ARBA" id="ARBA00023004"/>
    </source>
</evidence>
<dbReference type="InterPro" id="IPR048327">
    <property type="entry name" value="Dyp_perox_N"/>
</dbReference>
<evidence type="ECO:0000256" key="10">
    <source>
        <dbReference type="ARBA" id="ARBA00033771"/>
    </source>
</evidence>
<dbReference type="Proteomes" id="UP001500618">
    <property type="component" value="Unassembled WGS sequence"/>
</dbReference>
<dbReference type="PANTHER" id="PTHR30521">
    <property type="entry name" value="DEFERROCHELATASE/PEROXIDASE"/>
    <property type="match status" value="1"/>
</dbReference>
<dbReference type="InterPro" id="IPR006311">
    <property type="entry name" value="TAT_signal"/>
</dbReference>
<protein>
    <recommendedName>
        <fullName evidence="10 13">Deferrochelatase</fullName>
        <ecNumber evidence="13">1.11.1.-</ecNumber>
    </recommendedName>
    <alternativeName>
        <fullName evidence="11 13">Peroxidase EfeB</fullName>
    </alternativeName>
</protein>
<keyword evidence="17" id="KW-1185">Reference proteome</keyword>
<evidence type="ECO:0000256" key="11">
    <source>
        <dbReference type="ARBA" id="ARBA00033775"/>
    </source>
</evidence>
<gene>
    <name evidence="16" type="ORF">GCM10009765_30300</name>
</gene>
<keyword evidence="3 13" id="KW-0349">Heme</keyword>
<evidence type="ECO:0000259" key="14">
    <source>
        <dbReference type="Pfam" id="PF04261"/>
    </source>
</evidence>
<dbReference type="InterPro" id="IPR011008">
    <property type="entry name" value="Dimeric_a/b-barrel"/>
</dbReference>
<name>A0ABN2GYL2_9ACTN</name>
<keyword evidence="7 13" id="KW-0408">Iron</keyword>
<keyword evidence="2 13" id="KW-0575">Peroxidase</keyword>
<evidence type="ECO:0000259" key="15">
    <source>
        <dbReference type="Pfam" id="PF20628"/>
    </source>
</evidence>
<dbReference type="Pfam" id="PF04261">
    <property type="entry name" value="Dyp_perox_N"/>
    <property type="match status" value="1"/>
</dbReference>
<dbReference type="PROSITE" id="PS51404">
    <property type="entry name" value="DYP_PEROXIDASE"/>
    <property type="match status" value="1"/>
</dbReference>
<organism evidence="16 17">
    <name type="scientific">Fodinicola feengrottensis</name>
    <dbReference type="NCBI Taxonomy" id="435914"/>
    <lineage>
        <taxon>Bacteria</taxon>
        <taxon>Bacillati</taxon>
        <taxon>Actinomycetota</taxon>
        <taxon>Actinomycetes</taxon>
        <taxon>Mycobacteriales</taxon>
        <taxon>Fodinicola</taxon>
    </lineage>
</organism>
<dbReference type="PROSITE" id="PS51318">
    <property type="entry name" value="TAT"/>
    <property type="match status" value="1"/>
</dbReference>
<keyword evidence="5 13" id="KW-0732">Signal</keyword>
<dbReference type="PANTHER" id="PTHR30521:SF4">
    <property type="entry name" value="DEFERROCHELATASE"/>
    <property type="match status" value="1"/>
</dbReference>
<comment type="similarity">
    <text evidence="9 13">Belongs to the DyP-type peroxidase family.</text>
</comment>
<dbReference type="NCBIfam" id="TIGR01412">
    <property type="entry name" value="tat_substr_1"/>
    <property type="match status" value="1"/>
</dbReference>
<proteinExistence type="inferred from homology"/>
<keyword evidence="4 13" id="KW-0479">Metal-binding</keyword>
<evidence type="ECO:0000256" key="4">
    <source>
        <dbReference type="ARBA" id="ARBA00022723"/>
    </source>
</evidence>
<evidence type="ECO:0000313" key="16">
    <source>
        <dbReference type="EMBL" id="GAA1679008.1"/>
    </source>
</evidence>
<sequence length="420" mass="45158">MSGPQIPRRRLIAGALGGAGLAAAAGAAVGLDAGFGSRTTAPAAEPAGLASVPFHGVTQAGIVTSQQRQGAIVSFDSTVDSRDDLVELFKTITERARFLTTGGTPFDAGISAPPNDSGVLGPDVLPDRLTVTVGVGSSLFDQRYGLAAQKPARLKPMTMFPNDDLTPALCHGDISVQLCADNADTVVHALRDLARHTRGGMQIRWRADGFMSPSRPDGSPRNLMGFKDGTANPSTADISLMKKLVWVGKTATEPAWVSGGSYQVVRLIRMLVEFWDRVAISEQENMFGRRRDTGAPLDGNHELDNPNFAADPIGSAIPLTSHIRRANPRTPQTDASRMLRRPYNYDNGVDSVGNLDMGLLFICYQQDLVRQFEAVQTRLADEPLVDYISPYGGGYFYVLPGVRDSTDYLGRSMFSVRSEG</sequence>
<evidence type="ECO:0000313" key="17">
    <source>
        <dbReference type="Proteomes" id="UP001500618"/>
    </source>
</evidence>
<dbReference type="EMBL" id="BAAANY010000009">
    <property type="protein sequence ID" value="GAA1679008.1"/>
    <property type="molecule type" value="Genomic_DNA"/>
</dbReference>
<dbReference type="InterPro" id="IPR006313">
    <property type="entry name" value="EfeB/EfeN"/>
</dbReference>
<evidence type="ECO:0000256" key="5">
    <source>
        <dbReference type="ARBA" id="ARBA00022729"/>
    </source>
</evidence>
<feature type="signal peptide" evidence="13">
    <location>
        <begin position="1"/>
        <end position="27"/>
    </location>
</feature>
<evidence type="ECO:0000256" key="1">
    <source>
        <dbReference type="ARBA" id="ARBA00004196"/>
    </source>
</evidence>
<comment type="catalytic activity">
    <reaction evidence="12">
        <text>heme b + 2 H(+) = protoporphyrin IX + Fe(2+)</text>
        <dbReference type="Rhea" id="RHEA:22584"/>
        <dbReference type="ChEBI" id="CHEBI:15378"/>
        <dbReference type="ChEBI" id="CHEBI:29033"/>
        <dbReference type="ChEBI" id="CHEBI:57306"/>
        <dbReference type="ChEBI" id="CHEBI:60344"/>
        <dbReference type="EC" id="4.98.1.1"/>
    </reaction>
    <physiologicalReaction direction="left-to-right" evidence="12">
        <dbReference type="Rhea" id="RHEA:22585"/>
    </physiologicalReaction>
</comment>
<evidence type="ECO:0000256" key="9">
    <source>
        <dbReference type="ARBA" id="ARBA00025737"/>
    </source>
</evidence>
<dbReference type="NCBIfam" id="TIGR01413">
    <property type="entry name" value="Dyp_perox_fam"/>
    <property type="match status" value="1"/>
</dbReference>
<keyword evidence="6 13" id="KW-0560">Oxidoreductase</keyword>
<evidence type="ECO:0000256" key="13">
    <source>
        <dbReference type="RuleBase" id="RU365017"/>
    </source>
</evidence>
<evidence type="ECO:0000256" key="3">
    <source>
        <dbReference type="ARBA" id="ARBA00022617"/>
    </source>
</evidence>
<comment type="cofactor">
    <cofactor evidence="13">
        <name>heme b</name>
        <dbReference type="ChEBI" id="CHEBI:60344"/>
    </cofactor>
    <text evidence="13">Binds 1 heme b (iron(II)-protoporphyrin IX) group non-covalently per subunit.</text>
</comment>
<dbReference type="SUPFAM" id="SSF54909">
    <property type="entry name" value="Dimeric alpha+beta barrel"/>
    <property type="match status" value="1"/>
</dbReference>
<evidence type="ECO:0000256" key="2">
    <source>
        <dbReference type="ARBA" id="ARBA00022559"/>
    </source>
</evidence>
<dbReference type="InterPro" id="IPR048328">
    <property type="entry name" value="Dyp_perox_C"/>
</dbReference>